<keyword evidence="2" id="KW-0472">Membrane</keyword>
<reference evidence="3" key="1">
    <citation type="submission" date="2021-02" db="EMBL/GenBank/DDBJ databases">
        <title>PHA producing bacteria isolated from coastal sediment in Guangdong, Shenzhen.</title>
        <authorList>
            <person name="Zheng W."/>
            <person name="Yu S."/>
            <person name="Huang Y."/>
        </authorList>
    </citation>
    <scope>NUCLEOTIDE SEQUENCE</scope>
    <source>
        <strain evidence="3">TN14-10</strain>
    </source>
</reference>
<feature type="region of interest" description="Disordered" evidence="1">
    <location>
        <begin position="868"/>
        <end position="902"/>
    </location>
</feature>
<evidence type="ECO:0000256" key="2">
    <source>
        <dbReference type="SAM" id="Phobius"/>
    </source>
</evidence>
<dbReference type="GO" id="GO:0090313">
    <property type="term" value="P:regulation of protein targeting to membrane"/>
    <property type="evidence" value="ECO:0007669"/>
    <property type="project" value="TreeGrafter"/>
</dbReference>
<dbReference type="InterPro" id="IPR052894">
    <property type="entry name" value="AsmA-related"/>
</dbReference>
<dbReference type="GO" id="GO:0005886">
    <property type="term" value="C:plasma membrane"/>
    <property type="evidence" value="ECO:0007669"/>
    <property type="project" value="TreeGrafter"/>
</dbReference>
<keyword evidence="2" id="KW-1133">Transmembrane helix</keyword>
<dbReference type="AlphaFoldDB" id="A0A939DE80"/>
<name>A0A939DE80_9GAMM</name>
<protein>
    <submittedName>
        <fullName evidence="3">DUF748 domain-containing protein</fullName>
    </submittedName>
</protein>
<feature type="region of interest" description="Disordered" evidence="1">
    <location>
        <begin position="120"/>
        <end position="142"/>
    </location>
</feature>
<keyword evidence="4" id="KW-1185">Reference proteome</keyword>
<sequence length="955" mass="102508">MKTVFRVLAGIYLAYIALCVLVIIPLLNFLPPWFVRDTYQRELSTELVIYNPFTLALEVRDARLSEVDGSAFASLDRAEVDLSTASLWRPGWVFDNLAIEGIDIHLRRLGDGALNIDDLLRPPGGAAPAPEPEPPSGGGELPGITVDDIVLSARRIQVTDAMRPEPYTTHWDDLQIRMSDLSTVAEAGHPYHLRVFDESGGNLEWDGELSIPDSYSKGRIELSAIGLRPFWRFVKDQVDFELADGRLHAAANYELRWSPELRFTVDGGEVDISRLSLKPADPEALPDTGIELGVIKASAIAVDGASQRVTVRDINADGLEIAGWLEGERVSLAEMFQTRFPAAGEPEPQEPSPWVVELGAARINGAAINWRSPFTDPPALQVSPLNIAVEGIRWPAEAPVDIGVDLVVNGEARVEVAGGLHLGSGAGALTFALEQLPIPWFGPNLPDALNATIESGHARTTGELALENFAPQQLRLAGAVEAFSVHMFGADESLTSWNALEWDGLSVDLPGREVRLAQLHLDGYSGRVHIHEDGSLNIQNLLAEEAAAQAAEARASGEAVEAAEPAPPWRFGAPAIHISDSEVDFMDESLPIHFRTVIGDVNGEILGLDSDPAQSLSVDIKGSVDGYAPVVLAGSAAPFREQPALDLGLTFQGVDLARLTPYSGTYAGYAIDRGTLNLDVRYSLAQNHLEGDNKVVIDQLKLGDKVDSDKALDIPLQLGIALLTDASGVIDIAVPVSGDVDNPQFSLASVIWGAFGNLITKAVTAPFALLANLVGSDDDLQRVNYPAGATTVDDTAQAKLRDLAAALAERPKIKLVITGRINPDTDRAKLQQRQLREQLLAEGLSEEDIDGRGERWAQAIAARYQALPESARGDSDPEADPEAPPPSPRIQARKVQEQLPVPAGALRELAGERAADSKRFLVNEGGLAADRAVVANTDPADPANTFSGVELSVDT</sequence>
<dbReference type="Pfam" id="PF05359">
    <property type="entry name" value="DUF748"/>
    <property type="match status" value="1"/>
</dbReference>
<evidence type="ECO:0000256" key="1">
    <source>
        <dbReference type="SAM" id="MobiDB-lite"/>
    </source>
</evidence>
<dbReference type="InterPro" id="IPR008023">
    <property type="entry name" value="DUF748"/>
</dbReference>
<gene>
    <name evidence="3" type="ORF">JYP50_06705</name>
</gene>
<feature type="transmembrane region" description="Helical" evidence="2">
    <location>
        <begin position="12"/>
        <end position="34"/>
    </location>
</feature>
<dbReference type="Proteomes" id="UP000664303">
    <property type="component" value="Unassembled WGS sequence"/>
</dbReference>
<evidence type="ECO:0000313" key="4">
    <source>
        <dbReference type="Proteomes" id="UP000664303"/>
    </source>
</evidence>
<evidence type="ECO:0000313" key="3">
    <source>
        <dbReference type="EMBL" id="MBN7796271.1"/>
    </source>
</evidence>
<proteinExistence type="predicted"/>
<dbReference type="EMBL" id="JAFKCZ010000004">
    <property type="protein sequence ID" value="MBN7796271.1"/>
    <property type="molecule type" value="Genomic_DNA"/>
</dbReference>
<comment type="caution">
    <text evidence="3">The sequence shown here is derived from an EMBL/GenBank/DDBJ whole genome shotgun (WGS) entry which is preliminary data.</text>
</comment>
<dbReference type="PANTHER" id="PTHR30441:SF8">
    <property type="entry name" value="DUF748 DOMAIN-CONTAINING PROTEIN"/>
    <property type="match status" value="1"/>
</dbReference>
<accession>A0A939DE80</accession>
<organism evidence="3 4">
    <name type="scientific">Parahaliea mediterranea</name>
    <dbReference type="NCBI Taxonomy" id="651086"/>
    <lineage>
        <taxon>Bacteria</taxon>
        <taxon>Pseudomonadati</taxon>
        <taxon>Pseudomonadota</taxon>
        <taxon>Gammaproteobacteria</taxon>
        <taxon>Cellvibrionales</taxon>
        <taxon>Halieaceae</taxon>
        <taxon>Parahaliea</taxon>
    </lineage>
</organism>
<keyword evidence="2" id="KW-0812">Transmembrane</keyword>
<dbReference type="RefSeq" id="WP_206559710.1">
    <property type="nucleotide sequence ID" value="NZ_JAFKCZ010000004.1"/>
</dbReference>
<dbReference type="PANTHER" id="PTHR30441">
    <property type="entry name" value="DUF748 DOMAIN-CONTAINING PROTEIN"/>
    <property type="match status" value="1"/>
</dbReference>